<dbReference type="InterPro" id="IPR001452">
    <property type="entry name" value="SH3_domain"/>
</dbReference>
<evidence type="ECO:0000256" key="5">
    <source>
        <dbReference type="ARBA" id="ARBA00022553"/>
    </source>
</evidence>
<feature type="region of interest" description="Disordered" evidence="7">
    <location>
        <begin position="1"/>
        <end position="35"/>
    </location>
</feature>
<accession>A0A1I8M941</accession>
<dbReference type="Pfam" id="PF22975">
    <property type="entry name" value="EPS8_2nd"/>
    <property type="match status" value="1"/>
</dbReference>
<dbReference type="InterPro" id="IPR039801">
    <property type="entry name" value="EPS8-like"/>
</dbReference>
<dbReference type="GO" id="GO:0005886">
    <property type="term" value="C:plasma membrane"/>
    <property type="evidence" value="ECO:0007669"/>
    <property type="project" value="TreeGrafter"/>
</dbReference>
<dbReference type="STRING" id="7370.A0A1I8M941"/>
<evidence type="ECO:0000313" key="9">
    <source>
        <dbReference type="EnsemblMetazoa" id="MDOA002500-PA"/>
    </source>
</evidence>
<dbReference type="VEuPathDB" id="VectorBase:MDOA002500"/>
<evidence type="ECO:0000256" key="6">
    <source>
        <dbReference type="PROSITE-ProRule" id="PRU00192"/>
    </source>
</evidence>
<dbReference type="SMART" id="SM00326">
    <property type="entry name" value="SH3"/>
    <property type="match status" value="1"/>
</dbReference>
<dbReference type="EnsemblMetazoa" id="MDOA002500-RA">
    <property type="protein sequence ID" value="MDOA002500-PA"/>
    <property type="gene ID" value="MDOA002500"/>
</dbReference>
<dbReference type="InterPro" id="IPR013625">
    <property type="entry name" value="PTB"/>
</dbReference>
<dbReference type="GO" id="GO:0005737">
    <property type="term" value="C:cytoplasm"/>
    <property type="evidence" value="ECO:0007669"/>
    <property type="project" value="UniProtKB-SubCell"/>
</dbReference>
<keyword evidence="5" id="KW-0597">Phosphoprotein</keyword>
<evidence type="ECO:0000256" key="7">
    <source>
        <dbReference type="SAM" id="MobiDB-lite"/>
    </source>
</evidence>
<dbReference type="InterPro" id="IPR033928">
    <property type="entry name" value="EPS8_PTB"/>
</dbReference>
<dbReference type="CDD" id="cd01210">
    <property type="entry name" value="PTB_EPS8"/>
    <property type="match status" value="1"/>
</dbReference>
<gene>
    <name evidence="9" type="primary">101893583</name>
    <name evidence="11" type="synonym">LOC101893583</name>
    <name evidence="12" type="synonym">LOC131805958</name>
</gene>
<dbReference type="Pfam" id="PF00018">
    <property type="entry name" value="SH3_1"/>
    <property type="match status" value="1"/>
</dbReference>
<sequence>MSHFRHNEGDVARQSSSKEMEDGQRPHHSGRYQENPSHIMEHLATFTVNEDAGIVTPIDGMRRLLQMEKNTGIWSQKMKLCLDKNSVLITDFETGELIERFPYYLIESPTAFTSDDVLELYNNVLVFIVSAGDGVQSEMHIFQSQSISAVHLVEDIKYLLNNSSGRTDSPTTYSNQAISLRKTEESDFYKNTRELYSANVGANAESRMFEDIVSEKYEREVNLLNSCFDDIEKFIARLQHTAAAVREIERRKYKKREIGDGLLNLHTRPPSEQEFVDILAKFKLSFNLLSKLKSHIHDPNAPELVHFLFTPLALIVEAARDTYAESQIASNVIEPLLTSDTIQFLMNCVSSKETELWKSLGASWITPAEQWCEREDMSNIRGYNRPSHNMGGNEFPLPRPDQYGLADEQQIDYSHLPGTSTSRLNMLSGYKYKNKMSEQRNFDPSIGEEIEVNQVQDVMRSQEQVLGGMQIQNIPGEDMSDNAPHSSSQHLGKFKARHSPMEMDTLNEKWLNQLRMKGSKVVVVCYPRIANNDKELSVVKGEYLEIIDDSRKWWKVRNVNGNVGHIPSTIVAPVYVSSSSHKN</sequence>
<dbReference type="InterPro" id="IPR011993">
    <property type="entry name" value="PH-like_dom_sf"/>
</dbReference>
<dbReference type="GO" id="GO:0016301">
    <property type="term" value="F:kinase activity"/>
    <property type="evidence" value="ECO:0007669"/>
    <property type="project" value="UniProtKB-KW"/>
</dbReference>
<dbReference type="Proteomes" id="UP001652621">
    <property type="component" value="Unplaced"/>
</dbReference>
<protein>
    <submittedName>
        <fullName evidence="11 12">Epidermal growth factor receptor kinase substrate 8</fullName>
    </submittedName>
</protein>
<dbReference type="SUPFAM" id="SSF50729">
    <property type="entry name" value="PH domain-like"/>
    <property type="match status" value="1"/>
</dbReference>
<dbReference type="FunFam" id="2.30.29.30:FF:000289">
    <property type="entry name" value="Epidermal growth factor receptor kinase substrate 8"/>
    <property type="match status" value="1"/>
</dbReference>
<dbReference type="InterPro" id="IPR036028">
    <property type="entry name" value="SH3-like_dom_sf"/>
</dbReference>
<evidence type="ECO:0000256" key="2">
    <source>
        <dbReference type="ARBA" id="ARBA00006197"/>
    </source>
</evidence>
<reference evidence="11" key="2">
    <citation type="submission" date="2025-04" db="UniProtKB">
        <authorList>
            <consortium name="RefSeq"/>
        </authorList>
    </citation>
    <scope>IDENTIFICATION</scope>
    <source>
        <strain evidence="11 12">Aabys</strain>
        <tissue evidence="12">Whole body</tissue>
    </source>
</reference>
<dbReference type="PANTHER" id="PTHR12287:SF23">
    <property type="entry name" value="AROUSER, ISOFORM A-RELATED"/>
    <property type="match status" value="1"/>
</dbReference>
<dbReference type="KEGG" id="mde:101893583"/>
<proteinExistence type="inferred from homology"/>
<dbReference type="InterPro" id="IPR035462">
    <property type="entry name" value="Eps8_SH3"/>
</dbReference>
<dbReference type="RefSeq" id="XP_058985753.1">
    <property type="nucleotide sequence ID" value="XM_059129770.1"/>
</dbReference>
<evidence type="ECO:0000256" key="1">
    <source>
        <dbReference type="ARBA" id="ARBA00004496"/>
    </source>
</evidence>
<dbReference type="OrthoDB" id="4680325at2759"/>
<evidence type="ECO:0000313" key="11">
    <source>
        <dbReference type="RefSeq" id="XP_005181477.1"/>
    </source>
</evidence>
<evidence type="ECO:0000313" key="10">
    <source>
        <dbReference type="Proteomes" id="UP001652621"/>
    </source>
</evidence>
<dbReference type="SUPFAM" id="SSF50044">
    <property type="entry name" value="SH3-domain"/>
    <property type="match status" value="1"/>
</dbReference>
<dbReference type="GeneID" id="101893583"/>
<evidence type="ECO:0000256" key="3">
    <source>
        <dbReference type="ARBA" id="ARBA00022443"/>
    </source>
</evidence>
<comment type="subcellular location">
    <subcellularLocation>
        <location evidence="1">Cytoplasm</location>
    </subcellularLocation>
</comment>
<keyword evidence="11" id="KW-0418">Kinase</keyword>
<dbReference type="Pfam" id="PF08416">
    <property type="entry name" value="PTB"/>
    <property type="match status" value="1"/>
</dbReference>
<dbReference type="VEuPathDB" id="VectorBase:MDOMA2_009102"/>
<keyword evidence="4" id="KW-0963">Cytoplasm</keyword>
<feature type="domain" description="SH3" evidence="8">
    <location>
        <begin position="517"/>
        <end position="576"/>
    </location>
</feature>
<dbReference type="PANTHER" id="PTHR12287">
    <property type="entry name" value="EPIDERMAL GROWTH FACTOR RECEPTOR KINASE SUBSTRATE EPS8-RELATED PROTEIN"/>
    <property type="match status" value="1"/>
</dbReference>
<reference evidence="9" key="1">
    <citation type="submission" date="2020-05" db="UniProtKB">
        <authorList>
            <consortium name="EnsemblMetazoa"/>
        </authorList>
    </citation>
    <scope>IDENTIFICATION</scope>
    <source>
        <strain evidence="9">Aabys</strain>
    </source>
</reference>
<dbReference type="CDD" id="cd11764">
    <property type="entry name" value="SH3_Eps8"/>
    <property type="match status" value="1"/>
</dbReference>
<comment type="similarity">
    <text evidence="2">Belongs to the EPS8 family.</text>
</comment>
<evidence type="ECO:0000259" key="8">
    <source>
        <dbReference type="PROSITE" id="PS50002"/>
    </source>
</evidence>
<keyword evidence="10" id="KW-1185">Reference proteome</keyword>
<organism evidence="9">
    <name type="scientific">Musca domestica</name>
    <name type="common">House fly</name>
    <dbReference type="NCBI Taxonomy" id="7370"/>
    <lineage>
        <taxon>Eukaryota</taxon>
        <taxon>Metazoa</taxon>
        <taxon>Ecdysozoa</taxon>
        <taxon>Arthropoda</taxon>
        <taxon>Hexapoda</taxon>
        <taxon>Insecta</taxon>
        <taxon>Pterygota</taxon>
        <taxon>Neoptera</taxon>
        <taxon>Endopterygota</taxon>
        <taxon>Diptera</taxon>
        <taxon>Brachycera</taxon>
        <taxon>Muscomorpha</taxon>
        <taxon>Muscoidea</taxon>
        <taxon>Muscidae</taxon>
        <taxon>Musca</taxon>
    </lineage>
</organism>
<dbReference type="RefSeq" id="XP_005181477.1">
    <property type="nucleotide sequence ID" value="XM_005181420.3"/>
</dbReference>
<keyword evidence="3 6" id="KW-0728">SH3 domain</keyword>
<evidence type="ECO:0000256" key="4">
    <source>
        <dbReference type="ARBA" id="ARBA00022490"/>
    </source>
</evidence>
<keyword evidence="11" id="KW-0675">Receptor</keyword>
<dbReference type="GO" id="GO:0007266">
    <property type="term" value="P:Rho protein signal transduction"/>
    <property type="evidence" value="ECO:0007669"/>
    <property type="project" value="TreeGrafter"/>
</dbReference>
<dbReference type="VEuPathDB" id="VectorBase:MDOMA2_006080"/>
<dbReference type="GO" id="GO:0035023">
    <property type="term" value="P:regulation of Rho protein signal transduction"/>
    <property type="evidence" value="ECO:0007669"/>
    <property type="project" value="TreeGrafter"/>
</dbReference>
<keyword evidence="11" id="KW-0808">Transferase</keyword>
<evidence type="ECO:0000313" key="12">
    <source>
        <dbReference type="RefSeq" id="XP_058985753.1"/>
    </source>
</evidence>
<dbReference type="GO" id="GO:0003779">
    <property type="term" value="F:actin binding"/>
    <property type="evidence" value="ECO:0007669"/>
    <property type="project" value="TreeGrafter"/>
</dbReference>
<dbReference type="eggNOG" id="KOG3557">
    <property type="taxonomic scope" value="Eukaryota"/>
</dbReference>
<name>A0A1I8M941_MUSDO</name>
<feature type="compositionally biased region" description="Basic and acidic residues" evidence="7">
    <location>
        <begin position="1"/>
        <end position="25"/>
    </location>
</feature>
<dbReference type="Gene3D" id="2.30.30.40">
    <property type="entry name" value="SH3 Domains"/>
    <property type="match status" value="1"/>
</dbReference>
<dbReference type="Gene3D" id="2.30.29.30">
    <property type="entry name" value="Pleckstrin-homology domain (PH domain)/Phosphotyrosine-binding domain (PTB)"/>
    <property type="match status" value="1"/>
</dbReference>
<dbReference type="PROSITE" id="PS50002">
    <property type="entry name" value="SH3"/>
    <property type="match status" value="1"/>
</dbReference>
<dbReference type="AlphaFoldDB" id="A0A1I8M941"/>
<dbReference type="InterPro" id="IPR055093">
    <property type="entry name" value="EPS8_2nd"/>
</dbReference>